<accession>A0A517DPX0</accession>
<dbReference type="InterPro" id="IPR012349">
    <property type="entry name" value="Split_barrel_FMN-bd"/>
</dbReference>
<keyword evidence="6" id="KW-1185">Reference proteome</keyword>
<comment type="cofactor">
    <cofactor evidence="1">
        <name>FMN</name>
        <dbReference type="ChEBI" id="CHEBI:58210"/>
    </cofactor>
</comment>
<dbReference type="Gene3D" id="2.30.110.10">
    <property type="entry name" value="Electron Transport, Fmn-binding Protein, Chain A"/>
    <property type="match status" value="1"/>
</dbReference>
<evidence type="ECO:0000256" key="2">
    <source>
        <dbReference type="ARBA" id="ARBA00022630"/>
    </source>
</evidence>
<dbReference type="SMART" id="SM00903">
    <property type="entry name" value="Flavin_Reduct"/>
    <property type="match status" value="1"/>
</dbReference>
<dbReference type="Proteomes" id="UP000320776">
    <property type="component" value="Chromosome"/>
</dbReference>
<comment type="similarity">
    <text evidence="3">Belongs to the flavoredoxin family.</text>
</comment>
<dbReference type="KEGG" id="sted:SPTER_06740"/>
<protein>
    <submittedName>
        <fullName evidence="5">Flavoredoxin</fullName>
    </submittedName>
</protein>
<name>A0A517DPX0_9FIRM</name>
<organism evidence="5 6">
    <name type="scientific">Sporomusa termitida</name>
    <dbReference type="NCBI Taxonomy" id="2377"/>
    <lineage>
        <taxon>Bacteria</taxon>
        <taxon>Bacillati</taxon>
        <taxon>Bacillota</taxon>
        <taxon>Negativicutes</taxon>
        <taxon>Selenomonadales</taxon>
        <taxon>Sporomusaceae</taxon>
        <taxon>Sporomusa</taxon>
    </lineage>
</organism>
<reference evidence="5 6" key="1">
    <citation type="submission" date="2019-02" db="EMBL/GenBank/DDBJ databases">
        <title>Closed genome of Sporomusa termitida DSM 4440.</title>
        <authorList>
            <person name="Poehlein A."/>
            <person name="Daniel R."/>
        </authorList>
    </citation>
    <scope>NUCLEOTIDE SEQUENCE [LARGE SCALE GENOMIC DNA]</scope>
    <source>
        <strain evidence="5 6">DSM 4440</strain>
    </source>
</reference>
<dbReference type="GO" id="GO:0016646">
    <property type="term" value="F:oxidoreductase activity, acting on the CH-NH group of donors, NAD or NADP as acceptor"/>
    <property type="evidence" value="ECO:0007669"/>
    <property type="project" value="UniProtKB-ARBA"/>
</dbReference>
<dbReference type="SUPFAM" id="SSF50475">
    <property type="entry name" value="FMN-binding split barrel"/>
    <property type="match status" value="1"/>
</dbReference>
<dbReference type="PANTHER" id="PTHR43567:SF1">
    <property type="entry name" value="FLAVOREDOXIN"/>
    <property type="match status" value="1"/>
</dbReference>
<dbReference type="PANTHER" id="PTHR43567">
    <property type="entry name" value="FLAVOREDOXIN-RELATED-RELATED"/>
    <property type="match status" value="1"/>
</dbReference>
<dbReference type="InterPro" id="IPR052174">
    <property type="entry name" value="Flavoredoxin"/>
</dbReference>
<dbReference type="GO" id="GO:0010181">
    <property type="term" value="F:FMN binding"/>
    <property type="evidence" value="ECO:0007669"/>
    <property type="project" value="InterPro"/>
</dbReference>
<dbReference type="RefSeq" id="WP_144349050.1">
    <property type="nucleotide sequence ID" value="NZ_CP036259.1"/>
</dbReference>
<feature type="domain" description="Flavin reductase like" evidence="4">
    <location>
        <begin position="12"/>
        <end position="164"/>
    </location>
</feature>
<evidence type="ECO:0000313" key="6">
    <source>
        <dbReference type="Proteomes" id="UP000320776"/>
    </source>
</evidence>
<gene>
    <name evidence="5" type="primary">flr_1</name>
    <name evidence="5" type="ORF">SPTER_06740</name>
</gene>
<keyword evidence="2" id="KW-0285">Flavoprotein</keyword>
<dbReference type="InterPro" id="IPR002563">
    <property type="entry name" value="Flavin_Rdtase-like_dom"/>
</dbReference>
<evidence type="ECO:0000256" key="1">
    <source>
        <dbReference type="ARBA" id="ARBA00001917"/>
    </source>
</evidence>
<dbReference type="Pfam" id="PF01613">
    <property type="entry name" value="Flavin_Reduct"/>
    <property type="match status" value="1"/>
</dbReference>
<dbReference type="EMBL" id="CP036259">
    <property type="protein sequence ID" value="QDR79400.1"/>
    <property type="molecule type" value="Genomic_DNA"/>
</dbReference>
<sequence length="190" mass="20307">MKKSIGAKTFAMPAPVWVVGTYGANGEPNIMTAAWGGICCSTPPCVAVSLQKIRASYDNIIKRKAFTVSIPSKKFISEADFAGMVSGKDADKFAAAGLTAVKSELVDAPYVQEFPLILECKLVHTIEIGLHTQFIGEIVDVKAEEAVLGDNGLPVLGKVDPFSYSPPERLYYGVGQSVGQAYSLGLKFKK</sequence>
<evidence type="ECO:0000256" key="3">
    <source>
        <dbReference type="ARBA" id="ARBA00038054"/>
    </source>
</evidence>
<dbReference type="OrthoDB" id="9806228at2"/>
<evidence type="ECO:0000313" key="5">
    <source>
        <dbReference type="EMBL" id="QDR79400.1"/>
    </source>
</evidence>
<evidence type="ECO:0000259" key="4">
    <source>
        <dbReference type="SMART" id="SM00903"/>
    </source>
</evidence>
<proteinExistence type="inferred from homology"/>
<dbReference type="AlphaFoldDB" id="A0A517DPX0"/>